<feature type="compositionally biased region" description="Basic residues" evidence="1">
    <location>
        <begin position="10"/>
        <end position="19"/>
    </location>
</feature>
<protein>
    <submittedName>
        <fullName evidence="2">Uncharacterized protein</fullName>
    </submittedName>
</protein>
<evidence type="ECO:0000313" key="3">
    <source>
        <dbReference type="Proteomes" id="UP000807370"/>
    </source>
</evidence>
<dbReference type="RefSeq" id="WP_197957770.1">
    <property type="nucleotide sequence ID" value="NZ_JACCHP010000001.1"/>
</dbReference>
<sequence>MSSVLEFRQPRHAKSKTSHSRQTLPEVLANVATLLSQVQALDIQTADDVRQVIFILELANSCIRLLIQQTKLDEATITSLLAEAAMIDVRIAEARRDTTHLFGENDLKLRIAAHGEQPKGAPCSV</sequence>
<feature type="region of interest" description="Disordered" evidence="1">
    <location>
        <begin position="1"/>
        <end position="21"/>
    </location>
</feature>
<reference evidence="2 3" key="1">
    <citation type="submission" date="2020-07" db="EMBL/GenBank/DDBJ databases">
        <title>Bradyrhizobium diversity isolated from nodules of indigenous legumes of Western Australia.</title>
        <authorList>
            <person name="Klepa M.S."/>
        </authorList>
    </citation>
    <scope>NUCLEOTIDE SEQUENCE [LARGE SCALE GENOMIC DNA]</scope>
    <source>
        <strain evidence="2 3">CNPSo 4010</strain>
    </source>
</reference>
<evidence type="ECO:0000313" key="2">
    <source>
        <dbReference type="EMBL" id="MBH5396330.1"/>
    </source>
</evidence>
<dbReference type="EMBL" id="JACCHP010000001">
    <property type="protein sequence ID" value="MBH5396330.1"/>
    <property type="molecule type" value="Genomic_DNA"/>
</dbReference>
<dbReference type="Proteomes" id="UP000807370">
    <property type="component" value="Unassembled WGS sequence"/>
</dbReference>
<accession>A0ABS0PGK7</accession>
<evidence type="ECO:0000256" key="1">
    <source>
        <dbReference type="SAM" id="MobiDB-lite"/>
    </source>
</evidence>
<comment type="caution">
    <text evidence="2">The sequence shown here is derived from an EMBL/GenBank/DDBJ whole genome shotgun (WGS) entry which is preliminary data.</text>
</comment>
<gene>
    <name evidence="2" type="ORF">HZZ13_00650</name>
</gene>
<organism evidence="2 3">
    <name type="scientific">Bradyrhizobium agreste</name>
    <dbReference type="NCBI Taxonomy" id="2751811"/>
    <lineage>
        <taxon>Bacteria</taxon>
        <taxon>Pseudomonadati</taxon>
        <taxon>Pseudomonadota</taxon>
        <taxon>Alphaproteobacteria</taxon>
        <taxon>Hyphomicrobiales</taxon>
        <taxon>Nitrobacteraceae</taxon>
        <taxon>Bradyrhizobium</taxon>
    </lineage>
</organism>
<keyword evidence="3" id="KW-1185">Reference proteome</keyword>
<proteinExistence type="predicted"/>
<name>A0ABS0PGK7_9BRAD</name>